<evidence type="ECO:0000313" key="2">
    <source>
        <dbReference type="Proteomes" id="UP001595478"/>
    </source>
</evidence>
<keyword evidence="2" id="KW-1185">Reference proteome</keyword>
<dbReference type="EMBL" id="JBHRSW010000047">
    <property type="protein sequence ID" value="MFC3123220.1"/>
    <property type="molecule type" value="Genomic_DNA"/>
</dbReference>
<dbReference type="Proteomes" id="UP001595478">
    <property type="component" value="Unassembled WGS sequence"/>
</dbReference>
<evidence type="ECO:0000313" key="1">
    <source>
        <dbReference type="EMBL" id="MFC3123220.1"/>
    </source>
</evidence>
<comment type="caution">
    <text evidence="1">The sequence shown here is derived from an EMBL/GenBank/DDBJ whole genome shotgun (WGS) entry which is preliminary data.</text>
</comment>
<sequence length="139" mass="15111">MSIFVRGLLVFILCFPAFGSGTAALYLQIASEVPELAVTHNGEDDTAKPCHMMDGHKQLMHVTDSQDPASCCCGDAETMDATSSCNDACHGCAQDGNGHYLAILLSIEQYNQAFSHPYQPYENKLPESPSKNTFIPPIR</sequence>
<gene>
    <name evidence="1" type="ORF">ACFOHL_16475</name>
</gene>
<dbReference type="RefSeq" id="WP_376921333.1">
    <property type="nucleotide sequence ID" value="NZ_JBHRSW010000047.1"/>
</dbReference>
<name>A0ABV7FWV5_9ALTE</name>
<accession>A0ABV7FWV5</accession>
<organism evidence="1 2">
    <name type="scientific">Agaribacter flavus</name>
    <dbReference type="NCBI Taxonomy" id="1902781"/>
    <lineage>
        <taxon>Bacteria</taxon>
        <taxon>Pseudomonadati</taxon>
        <taxon>Pseudomonadota</taxon>
        <taxon>Gammaproteobacteria</taxon>
        <taxon>Alteromonadales</taxon>
        <taxon>Alteromonadaceae</taxon>
        <taxon>Agaribacter</taxon>
    </lineage>
</organism>
<proteinExistence type="predicted"/>
<reference evidence="2" key="1">
    <citation type="journal article" date="2019" name="Int. J. Syst. Evol. Microbiol.">
        <title>The Global Catalogue of Microorganisms (GCM) 10K type strain sequencing project: providing services to taxonomists for standard genome sequencing and annotation.</title>
        <authorList>
            <consortium name="The Broad Institute Genomics Platform"/>
            <consortium name="The Broad Institute Genome Sequencing Center for Infectious Disease"/>
            <person name="Wu L."/>
            <person name="Ma J."/>
        </authorList>
    </citation>
    <scope>NUCLEOTIDE SEQUENCE [LARGE SCALE GENOMIC DNA]</scope>
    <source>
        <strain evidence="2">KCTC 52473</strain>
    </source>
</reference>
<protein>
    <submittedName>
        <fullName evidence="1">Uncharacterized protein</fullName>
    </submittedName>
</protein>